<dbReference type="RefSeq" id="WP_195004071.1">
    <property type="nucleotide sequence ID" value="NZ_JADLQN010000004.1"/>
</dbReference>
<protein>
    <recommendedName>
        <fullName evidence="5">Cell division protein SepF</fullName>
    </recommendedName>
</protein>
<feature type="region of interest" description="Disordered" evidence="6">
    <location>
        <begin position="166"/>
        <end position="191"/>
    </location>
</feature>
<name>A0ABS0DFR2_9NOCA</name>
<evidence type="ECO:0000313" key="7">
    <source>
        <dbReference type="EMBL" id="MBF6357271.1"/>
    </source>
</evidence>
<feature type="compositionally biased region" description="Low complexity" evidence="6">
    <location>
        <begin position="91"/>
        <end position="100"/>
    </location>
</feature>
<comment type="caution">
    <text evidence="7">The sequence shown here is derived from an EMBL/GenBank/DDBJ whole genome shotgun (WGS) entry which is preliminary data.</text>
</comment>
<feature type="region of interest" description="Disordered" evidence="6">
    <location>
        <begin position="27"/>
        <end position="55"/>
    </location>
</feature>
<keyword evidence="2 5" id="KW-0717">Septation</keyword>
<feature type="compositionally biased region" description="Basic and acidic residues" evidence="6">
    <location>
        <begin position="27"/>
        <end position="36"/>
    </location>
</feature>
<dbReference type="Proteomes" id="UP000707731">
    <property type="component" value="Unassembled WGS sequence"/>
</dbReference>
<gene>
    <name evidence="5" type="primary">sepF</name>
    <name evidence="7" type="ORF">IU449_22450</name>
</gene>
<sequence>MSTLHKFKAYFGMVPLEDYEDDYVDDRASRASERGGARGPRPYSERPAYGADRYGEERYGADRFGAERFGPERFGAERFGAERFEDDAEYPEPAYKSYKPAYPPRREEYPEDNYGEDPYEPPRRPTRIESASASAAGRFRAGGGASALRGATRGALAVDPVAEERRLEERLRPEPAPARRPGIFEDGGPLSKITTLRPRDYSEARIIGERFREGNPVIMDLVELSNADAKRLVDFAAGLAFALRGSFDKVASKVFLLSPADVDVSAEERRRIAETGFYNQK</sequence>
<keyword evidence="1 5" id="KW-0132">Cell division</keyword>
<proteinExistence type="inferred from homology"/>
<evidence type="ECO:0000256" key="2">
    <source>
        <dbReference type="ARBA" id="ARBA00023210"/>
    </source>
</evidence>
<feature type="region of interest" description="Disordered" evidence="6">
    <location>
        <begin position="77"/>
        <end position="136"/>
    </location>
</feature>
<keyword evidence="3 5" id="KW-0131">Cell cycle</keyword>
<dbReference type="HAMAP" id="MF_01197">
    <property type="entry name" value="SepF"/>
    <property type="match status" value="1"/>
</dbReference>
<comment type="function">
    <text evidence="4 5">Cell division protein that is part of the divisome complex and is recruited early to the Z-ring. Probably stimulates Z-ring formation, perhaps through the cross-linking of FtsZ protofilaments. Its function overlaps with FtsA.</text>
</comment>
<dbReference type="InterPro" id="IPR038594">
    <property type="entry name" value="SepF-like_sf"/>
</dbReference>
<evidence type="ECO:0000313" key="8">
    <source>
        <dbReference type="Proteomes" id="UP000707731"/>
    </source>
</evidence>
<dbReference type="GO" id="GO:0051301">
    <property type="term" value="P:cell division"/>
    <property type="evidence" value="ECO:0007669"/>
    <property type="project" value="UniProtKB-KW"/>
</dbReference>
<evidence type="ECO:0000256" key="1">
    <source>
        <dbReference type="ARBA" id="ARBA00022618"/>
    </source>
</evidence>
<dbReference type="Pfam" id="PF04472">
    <property type="entry name" value="SepF"/>
    <property type="match status" value="1"/>
</dbReference>
<evidence type="ECO:0000256" key="6">
    <source>
        <dbReference type="SAM" id="MobiDB-lite"/>
    </source>
</evidence>
<dbReference type="PANTHER" id="PTHR35798">
    <property type="entry name" value="CELL DIVISION PROTEIN SEPF"/>
    <property type="match status" value="1"/>
</dbReference>
<organism evidence="7 8">
    <name type="scientific">Nocardia higoensis</name>
    <dbReference type="NCBI Taxonomy" id="228599"/>
    <lineage>
        <taxon>Bacteria</taxon>
        <taxon>Bacillati</taxon>
        <taxon>Actinomycetota</taxon>
        <taxon>Actinomycetes</taxon>
        <taxon>Mycobacteriales</taxon>
        <taxon>Nocardiaceae</taxon>
        <taxon>Nocardia</taxon>
    </lineage>
</organism>
<comment type="similarity">
    <text evidence="5">Belongs to the SepF family.</text>
</comment>
<evidence type="ECO:0000256" key="4">
    <source>
        <dbReference type="ARBA" id="ARBA00044936"/>
    </source>
</evidence>
<accession>A0ABS0DFR2</accession>
<dbReference type="InterPro" id="IPR007561">
    <property type="entry name" value="Cell_div_SepF/SepF-rel"/>
</dbReference>
<keyword evidence="5" id="KW-0963">Cytoplasm</keyword>
<evidence type="ECO:0000256" key="3">
    <source>
        <dbReference type="ARBA" id="ARBA00023306"/>
    </source>
</evidence>
<keyword evidence="8" id="KW-1185">Reference proteome</keyword>
<feature type="compositionally biased region" description="Acidic residues" evidence="6">
    <location>
        <begin position="109"/>
        <end position="119"/>
    </location>
</feature>
<dbReference type="Gene3D" id="3.30.110.150">
    <property type="entry name" value="SepF-like protein"/>
    <property type="match status" value="1"/>
</dbReference>
<comment type="subunit">
    <text evidence="5">Homodimer. Interacts with FtsZ.</text>
</comment>
<evidence type="ECO:0000256" key="5">
    <source>
        <dbReference type="HAMAP-Rule" id="MF_01197"/>
    </source>
</evidence>
<dbReference type="InterPro" id="IPR023052">
    <property type="entry name" value="Cell_div_SepF"/>
</dbReference>
<dbReference type="EMBL" id="JADLQN010000004">
    <property type="protein sequence ID" value="MBF6357271.1"/>
    <property type="molecule type" value="Genomic_DNA"/>
</dbReference>
<dbReference type="PANTHER" id="PTHR35798:SF1">
    <property type="entry name" value="CELL DIVISION PROTEIN SEPF"/>
    <property type="match status" value="1"/>
</dbReference>
<comment type="subcellular location">
    <subcellularLocation>
        <location evidence="5">Cytoplasm</location>
    </subcellularLocation>
    <text evidence="5">Localizes to the division site, in a FtsZ-dependent manner.</text>
</comment>
<reference evidence="7 8" key="1">
    <citation type="submission" date="2020-10" db="EMBL/GenBank/DDBJ databases">
        <title>Identification of Nocardia species via Next-generation sequencing and recognition of intraspecies genetic diversity.</title>
        <authorList>
            <person name="Li P."/>
            <person name="Li P."/>
            <person name="Lu B."/>
        </authorList>
    </citation>
    <scope>NUCLEOTIDE SEQUENCE [LARGE SCALE GENOMIC DNA]</scope>
    <source>
        <strain evidence="7 8">BJ06-0143</strain>
    </source>
</reference>